<evidence type="ECO:0000313" key="3">
    <source>
        <dbReference type="Proteomes" id="UP000681317"/>
    </source>
</evidence>
<organism evidence="2 3">
    <name type="scientific">Noviluteimonas caseinilytica</name>
    <dbReference type="NCBI Taxonomy" id="2675101"/>
    <lineage>
        <taxon>Bacteria</taxon>
        <taxon>Pseudomonadati</taxon>
        <taxon>Pseudomonadota</taxon>
        <taxon>Gammaproteobacteria</taxon>
        <taxon>Lysobacterales</taxon>
        <taxon>Lysobacteraceae</taxon>
        <taxon>Noviluteimonas</taxon>
    </lineage>
</organism>
<dbReference type="InterPro" id="IPR011990">
    <property type="entry name" value="TPR-like_helical_dom_sf"/>
</dbReference>
<dbReference type="PANTHER" id="PTHR12788">
    <property type="entry name" value="PROTEIN-TYROSINE SULFOTRANSFERASE 2"/>
    <property type="match status" value="1"/>
</dbReference>
<dbReference type="Proteomes" id="UP000681317">
    <property type="component" value="Chromosome"/>
</dbReference>
<name>A0ABM7Q4X4_9GAMM</name>
<dbReference type="Pfam" id="PF13469">
    <property type="entry name" value="Sulfotransfer_3"/>
    <property type="match status" value="1"/>
</dbReference>
<keyword evidence="3" id="KW-1185">Reference proteome</keyword>
<protein>
    <submittedName>
        <fullName evidence="2">Sulfotransferase</fullName>
    </submittedName>
</protein>
<dbReference type="SUPFAM" id="SSF48452">
    <property type="entry name" value="TPR-like"/>
    <property type="match status" value="1"/>
</dbReference>
<dbReference type="EMBL" id="AP024545">
    <property type="protein sequence ID" value="BCT92312.1"/>
    <property type="molecule type" value="Genomic_DNA"/>
</dbReference>
<proteinExistence type="predicted"/>
<dbReference type="Gene3D" id="3.40.50.300">
    <property type="entry name" value="P-loop containing nucleotide triphosphate hydrolases"/>
    <property type="match status" value="1"/>
</dbReference>
<dbReference type="RefSeq" id="WP_213436987.1">
    <property type="nucleotide sequence ID" value="NZ_AP024545.1"/>
</dbReference>
<gene>
    <name evidence="2" type="ORF">LYSCAS_13360</name>
</gene>
<evidence type="ECO:0000256" key="1">
    <source>
        <dbReference type="ARBA" id="ARBA00022679"/>
    </source>
</evidence>
<dbReference type="SUPFAM" id="SSF52540">
    <property type="entry name" value="P-loop containing nucleoside triphosphate hydrolases"/>
    <property type="match status" value="1"/>
</dbReference>
<accession>A0ABM7Q4X4</accession>
<dbReference type="PANTHER" id="PTHR12788:SF10">
    <property type="entry name" value="PROTEIN-TYROSINE SULFOTRANSFERASE"/>
    <property type="match status" value="1"/>
</dbReference>
<keyword evidence="1" id="KW-0808">Transferase</keyword>
<dbReference type="InterPro" id="IPR026634">
    <property type="entry name" value="TPST-like"/>
</dbReference>
<evidence type="ECO:0000313" key="2">
    <source>
        <dbReference type="EMBL" id="BCT92312.1"/>
    </source>
</evidence>
<dbReference type="InterPro" id="IPR027417">
    <property type="entry name" value="P-loop_NTPase"/>
</dbReference>
<dbReference type="Gene3D" id="1.25.40.10">
    <property type="entry name" value="Tetratricopeptide repeat domain"/>
    <property type="match status" value="1"/>
</dbReference>
<reference evidence="2 3" key="1">
    <citation type="submission" date="2021-03" db="EMBL/GenBank/DDBJ databases">
        <title>Complete Genome Sequences of Two Lysobacter Strains Isolated from Sea Water (Lysobacter caseinilyticus) and Soil (Lysobacter helvus) in South Korea.</title>
        <authorList>
            <person name="Watanabe Y."/>
            <person name="Arakawa K."/>
        </authorList>
    </citation>
    <scope>NUCLEOTIDE SEQUENCE [LARGE SCALE GENOMIC DNA]</scope>
    <source>
        <strain evidence="2 3">KVB24</strain>
    </source>
</reference>
<sequence length="525" mass="59392">MTGEIDQLWQRAESMLHQRQLDPAKQAYQAIVARAPGHAGAWLRISTLASLRGRFRESADAALNAANGEPQHPQLRADIFDRLVAVGESQAAPIFFERSFLATWSPEALFEGALALNTLGLPTRALELVDLARARGERGPRLGLLRATLLVFAGRLDEAEAELESVIAVAPQFASAHWTLSKLRTWTPARNHIDRLRKRLVATPTLDPGVPYLWFALYKEYEDCGQDTEAWKALVHGCTARRRAIDYDPKYEQDVFDRLIHLTTPEFLAPQPPAQKGPRPIFIVGMPRSGTTLIERILGAHPQVRDAGELQDFPFQMAWAWDHQSPRMLDNHMLSTIDRVDFAQLGQRYLQRTQWRAWAADGEPRAAYTDKLPRNAMNVGFIHRALPGARILNVVRDPMDTCFSNLRELFGAAYPYSYDQRELAAHYQNHRKLMAHWHEVLPGRMLDVSYESLVADPEAVARQVFKFCGLRWVPGCAAIEKRSAPTATASTVQMRQPIDARHQGRWHRYETQLKPLRDALGDAVD</sequence>